<dbReference type="InterPro" id="IPR011989">
    <property type="entry name" value="ARM-like"/>
</dbReference>
<dbReference type="GO" id="GO:0005886">
    <property type="term" value="C:plasma membrane"/>
    <property type="evidence" value="ECO:0007669"/>
    <property type="project" value="TreeGrafter"/>
</dbReference>
<gene>
    <name evidence="11" type="ORF">CesoFtcFv8_024918</name>
</gene>
<sequence>MPVPDQPAEQEKGAMVAPVMPASNGERSETETTSSILASVKEQELQFERLTRELEAERQIVATQLERCKLGSEADSMSSISSTDEQFRWNAQADGHKDIEDELTTGLELVDSCIRSLQESGILDSGELGPALLSQSSLQLNSTPEASLQYSASYHSNQTLAHSDSISAATPQRSGHVGGAVHSYNQVTSSRAAQHQQSQSGSGVYYSSSTLPAQRVGSPLSAGGGSGSPGKLQRLGSSSETPGYSTTQRLPSSSSPSKPSPGTRLAKSYSTTVAVTTAGGGGSPLRVASPPNSTPGGGASSSSSPLHQMSSGIGSYATLSPKRLAAHHASDQYKINHELYATATLQRPGSLAGSRGSYSSQHSQEPLRPLGSPEHHIDPIYEERVYHNKGPMRSLSQGQGPDAGPYRNNTAPSSPGVDSAPLQRTASHSAGTGNYSRGGNNSYATVGPGYTSSVVGDMYGSDPFVADPYRTLQYCPSVVDSPYSKSGPALPPEGSLQRSPSIDSIQKDPREFGWRDPELPEVIQMLQHQFPSVQSNAAAYLQHLCFGDNKIKAEIRRQGGIQLLVDLLDHRMSEVHRSACGALRNLVYGKANDENKVALKNCGGIPALVRLLRKTGDVEIRELVTGVLWNLSSCDALKMPIIQDALAVLTNSVIIPHSNWDSSPNHHDDRKLHLHTSQVLRNATGCLRNVSSAGEEARRRMRECDGLTDALLYVIQTSLGSSEIDSKTVENCVCILRNLSYRLAAETSHGQQVGLEELDGLLCDANGRDGESSGCWGKKKKKKKGSDQWDGVGPFPDTAEPPKGVQMLWHPTIVKPYLTLLSECSNPDTLEGAAGALQNLAAGSWKWSVYIRAAVRKDKGLPILVELLRIDNDKVVCAVATALRNMALDIRNKELIGKYAMRDLIHRLPGSSSSSSNNNATSSGTSGTTGPPSKAMSDDTVTAICCALHEVITKNMENAKALRDAGGIEKLIGIARSKGDKHSAKVVKAASQVLSSMWQYRDLRSLYKKDGYSQYHFVGSSSTIERDRQRPYSSSRTPSVSPVRTSPNNRSASAPASPREMMSLKERKMDYDSTATNAGFHSNKGEHTSRKDGMAVQVSCGTSTLFRNSYLTASDDIKQNLAPAQPCVVPPVPQQDSPSSTLLKDYDPYPPPPSFPQPQPPQPPPHSQSRSFNEVYYEDQGPPAPPSQPQPQVQAQAQPQAQPQQPPSSSTAPRDPREDLRMHLGLKSTGNYVDFYSASRPYSELNYETNHYPASPDSWV</sequence>
<keyword evidence="6" id="KW-0130">Cell adhesion</keyword>
<evidence type="ECO:0000256" key="1">
    <source>
        <dbReference type="ARBA" id="ARBA00004282"/>
    </source>
</evidence>
<dbReference type="InterPro" id="IPR000225">
    <property type="entry name" value="Armadillo"/>
</dbReference>
<evidence type="ECO:0000256" key="2">
    <source>
        <dbReference type="ARBA" id="ARBA00005462"/>
    </source>
</evidence>
<feature type="compositionally biased region" description="Low complexity" evidence="10">
    <location>
        <begin position="300"/>
        <end position="311"/>
    </location>
</feature>
<feature type="region of interest" description="Disordered" evidence="10">
    <location>
        <begin position="390"/>
        <end position="442"/>
    </location>
</feature>
<dbReference type="FunFam" id="1.25.10.10:FF:000008">
    <property type="entry name" value="plakophilin-4 isoform X1"/>
    <property type="match status" value="1"/>
</dbReference>
<comment type="similarity">
    <text evidence="2">Belongs to the beta-catenin family.</text>
</comment>
<feature type="region of interest" description="Disordered" evidence="10">
    <location>
        <begin position="1074"/>
        <end position="1093"/>
    </location>
</feature>
<keyword evidence="3" id="KW-0488">Methylation</keyword>
<accession>A0AAN8B2S8</accession>
<evidence type="ECO:0000256" key="4">
    <source>
        <dbReference type="ARBA" id="ARBA00022553"/>
    </source>
</evidence>
<keyword evidence="5" id="KW-0677">Repeat</keyword>
<dbReference type="EMBL" id="JAULUE010002066">
    <property type="protein sequence ID" value="KAK5877415.1"/>
    <property type="molecule type" value="Genomic_DNA"/>
</dbReference>
<feature type="compositionally biased region" description="Low complexity" evidence="10">
    <location>
        <begin position="910"/>
        <end position="933"/>
    </location>
</feature>
<dbReference type="InterPro" id="IPR028435">
    <property type="entry name" value="Plakophilin/d_Catenin"/>
</dbReference>
<feature type="region of interest" description="Disordered" evidence="10">
    <location>
        <begin position="1"/>
        <end position="37"/>
    </location>
</feature>
<evidence type="ECO:0000256" key="10">
    <source>
        <dbReference type="SAM" id="MobiDB-lite"/>
    </source>
</evidence>
<reference evidence="11 12" key="1">
    <citation type="journal article" date="2023" name="Mol. Biol. Evol.">
        <title>Genomics of Secondarily Temperate Adaptation in the Only Non-Antarctic Icefish.</title>
        <authorList>
            <person name="Rivera-Colon A.G."/>
            <person name="Rayamajhi N."/>
            <person name="Minhas B.F."/>
            <person name="Madrigal G."/>
            <person name="Bilyk K.T."/>
            <person name="Yoon V."/>
            <person name="Hune M."/>
            <person name="Gregory S."/>
            <person name="Cheng C.H.C."/>
            <person name="Catchen J.M."/>
        </authorList>
    </citation>
    <scope>NUCLEOTIDE SEQUENCE [LARGE SCALE GENOMIC DNA]</scope>
    <source>
        <strain evidence="11">JC2023a</strain>
    </source>
</reference>
<feature type="compositionally biased region" description="Low complexity" evidence="10">
    <location>
        <begin position="1033"/>
        <end position="1059"/>
    </location>
</feature>
<feature type="repeat" description="ARM" evidence="9">
    <location>
        <begin position="603"/>
        <end position="646"/>
    </location>
</feature>
<proteinExistence type="inferred from homology"/>
<feature type="compositionally biased region" description="Low complexity" evidence="10">
    <location>
        <begin position="251"/>
        <end position="261"/>
    </location>
</feature>
<feature type="compositionally biased region" description="Basic and acidic residues" evidence="10">
    <location>
        <begin position="1083"/>
        <end position="1093"/>
    </location>
</feature>
<dbReference type="GO" id="GO:0005634">
    <property type="term" value="C:nucleus"/>
    <property type="evidence" value="ECO:0007669"/>
    <property type="project" value="TreeGrafter"/>
</dbReference>
<dbReference type="SUPFAM" id="SSF48371">
    <property type="entry name" value="ARM repeat"/>
    <property type="match status" value="1"/>
</dbReference>
<feature type="region of interest" description="Disordered" evidence="10">
    <location>
        <begin position="910"/>
        <end position="936"/>
    </location>
</feature>
<feature type="region of interest" description="Disordered" evidence="10">
    <location>
        <begin position="187"/>
        <end position="314"/>
    </location>
</feature>
<dbReference type="PANTHER" id="PTHR10372:SF9">
    <property type="entry name" value="CATENIN DELTA-2"/>
    <property type="match status" value="1"/>
</dbReference>
<dbReference type="Pfam" id="PF00514">
    <property type="entry name" value="Arm"/>
    <property type="match status" value="4"/>
</dbReference>
<dbReference type="GO" id="GO:0014069">
    <property type="term" value="C:postsynaptic density"/>
    <property type="evidence" value="ECO:0007669"/>
    <property type="project" value="TreeGrafter"/>
</dbReference>
<name>A0AAN8B2S8_9TELE</name>
<dbReference type="AlphaFoldDB" id="A0AAN8B2S8"/>
<evidence type="ECO:0000256" key="7">
    <source>
        <dbReference type="ARBA" id="ARBA00022949"/>
    </source>
</evidence>
<keyword evidence="8" id="KW-0175">Coiled coil</keyword>
<evidence type="ECO:0000256" key="3">
    <source>
        <dbReference type="ARBA" id="ARBA00022481"/>
    </source>
</evidence>
<evidence type="ECO:0000256" key="9">
    <source>
        <dbReference type="PROSITE-ProRule" id="PRU00259"/>
    </source>
</evidence>
<feature type="region of interest" description="Disordered" evidence="10">
    <location>
        <begin position="1023"/>
        <end position="1060"/>
    </location>
</feature>
<organism evidence="11 12">
    <name type="scientific">Champsocephalus esox</name>
    <name type="common">pike icefish</name>
    <dbReference type="NCBI Taxonomy" id="159716"/>
    <lineage>
        <taxon>Eukaryota</taxon>
        <taxon>Metazoa</taxon>
        <taxon>Chordata</taxon>
        <taxon>Craniata</taxon>
        <taxon>Vertebrata</taxon>
        <taxon>Euteleostomi</taxon>
        <taxon>Actinopterygii</taxon>
        <taxon>Neopterygii</taxon>
        <taxon>Teleostei</taxon>
        <taxon>Neoteleostei</taxon>
        <taxon>Acanthomorphata</taxon>
        <taxon>Eupercaria</taxon>
        <taxon>Perciformes</taxon>
        <taxon>Notothenioidei</taxon>
        <taxon>Channichthyidae</taxon>
        <taxon>Champsocephalus</taxon>
    </lineage>
</organism>
<feature type="compositionally biased region" description="Low complexity" evidence="10">
    <location>
        <begin position="189"/>
        <end position="209"/>
    </location>
</feature>
<feature type="compositionally biased region" description="Polar residues" evidence="10">
    <location>
        <begin position="422"/>
        <end position="442"/>
    </location>
</feature>
<feature type="region of interest" description="Disordered" evidence="10">
    <location>
        <begin position="768"/>
        <end position="802"/>
    </location>
</feature>
<feature type="repeat" description="ARM" evidence="9">
    <location>
        <begin position="559"/>
        <end position="594"/>
    </location>
</feature>
<dbReference type="GO" id="GO:0060997">
    <property type="term" value="P:dendritic spine morphogenesis"/>
    <property type="evidence" value="ECO:0007669"/>
    <property type="project" value="TreeGrafter"/>
</dbReference>
<dbReference type="GO" id="GO:0005737">
    <property type="term" value="C:cytoplasm"/>
    <property type="evidence" value="ECO:0007669"/>
    <property type="project" value="TreeGrafter"/>
</dbReference>
<dbReference type="GO" id="GO:0098609">
    <property type="term" value="P:cell-cell adhesion"/>
    <property type="evidence" value="ECO:0007669"/>
    <property type="project" value="InterPro"/>
</dbReference>
<dbReference type="PROSITE" id="PS50176">
    <property type="entry name" value="ARM_REPEAT"/>
    <property type="match status" value="3"/>
</dbReference>
<feature type="compositionally biased region" description="Low complexity" evidence="10">
    <location>
        <begin position="1190"/>
        <end position="1210"/>
    </location>
</feature>
<comment type="subcellular location">
    <subcellularLocation>
        <location evidence="1">Cell junction</location>
    </subcellularLocation>
</comment>
<feature type="compositionally biased region" description="Pro residues" evidence="10">
    <location>
        <begin position="1148"/>
        <end position="1166"/>
    </location>
</feature>
<keyword evidence="4" id="KW-0597">Phosphoprotein</keyword>
<feature type="compositionally biased region" description="Polar residues" evidence="10">
    <location>
        <begin position="235"/>
        <end position="250"/>
    </location>
</feature>
<dbReference type="SMART" id="SM00185">
    <property type="entry name" value="ARM"/>
    <property type="match status" value="7"/>
</dbReference>
<evidence type="ECO:0000256" key="6">
    <source>
        <dbReference type="ARBA" id="ARBA00022889"/>
    </source>
</evidence>
<dbReference type="Proteomes" id="UP001335648">
    <property type="component" value="Unassembled WGS sequence"/>
</dbReference>
<protein>
    <recommendedName>
        <fullName evidence="13">Catenin delta-2</fullName>
    </recommendedName>
</protein>
<evidence type="ECO:0000256" key="5">
    <source>
        <dbReference type="ARBA" id="ARBA00022737"/>
    </source>
</evidence>
<evidence type="ECO:0000313" key="11">
    <source>
        <dbReference type="EMBL" id="KAK5877415.1"/>
    </source>
</evidence>
<dbReference type="GO" id="GO:0005912">
    <property type="term" value="C:adherens junction"/>
    <property type="evidence" value="ECO:0007669"/>
    <property type="project" value="TreeGrafter"/>
</dbReference>
<feature type="region of interest" description="Disordered" evidence="10">
    <location>
        <begin position="347"/>
        <end position="375"/>
    </location>
</feature>
<evidence type="ECO:0008006" key="13">
    <source>
        <dbReference type="Google" id="ProtNLM"/>
    </source>
</evidence>
<keyword evidence="7" id="KW-0965">Cell junction</keyword>
<dbReference type="PANTHER" id="PTHR10372">
    <property type="entry name" value="PLAKOPHILLIN-RELATED"/>
    <property type="match status" value="1"/>
</dbReference>
<dbReference type="Gene3D" id="1.25.10.10">
    <property type="entry name" value="Leucine-rich Repeat Variant"/>
    <property type="match status" value="1"/>
</dbReference>
<evidence type="ECO:0000313" key="12">
    <source>
        <dbReference type="Proteomes" id="UP001335648"/>
    </source>
</evidence>
<comment type="caution">
    <text evidence="11">The sequence shown here is derived from an EMBL/GenBank/DDBJ whole genome shotgun (WGS) entry which is preliminary data.</text>
</comment>
<evidence type="ECO:0000256" key="8">
    <source>
        <dbReference type="ARBA" id="ARBA00023054"/>
    </source>
</evidence>
<feature type="region of interest" description="Disordered" evidence="10">
    <location>
        <begin position="1124"/>
        <end position="1227"/>
    </location>
</feature>
<dbReference type="InterPro" id="IPR016024">
    <property type="entry name" value="ARM-type_fold"/>
</dbReference>
<feature type="region of interest" description="Disordered" evidence="10">
    <location>
        <begin position="483"/>
        <end position="503"/>
    </location>
</feature>
<keyword evidence="12" id="KW-1185">Reference proteome</keyword>
<feature type="repeat" description="ARM" evidence="9">
    <location>
        <begin position="859"/>
        <end position="896"/>
    </location>
</feature>